<reference evidence="2 3" key="1">
    <citation type="submission" date="2023-07" db="EMBL/GenBank/DDBJ databases">
        <title>Sorghum-associated microbial communities from plants grown in Nebraska, USA.</title>
        <authorList>
            <person name="Schachtman D."/>
        </authorList>
    </citation>
    <scope>NUCLEOTIDE SEQUENCE [LARGE SCALE GENOMIC DNA]</scope>
    <source>
        <strain evidence="2 3">DS1316</strain>
    </source>
</reference>
<sequence>MVRILTNGCGTMVSFDESFLLDALLMLAVIATASAAHRH</sequence>
<gene>
    <name evidence="2" type="ORF">J2804_001641</name>
</gene>
<evidence type="ECO:0000313" key="3">
    <source>
        <dbReference type="Proteomes" id="UP001264340"/>
    </source>
</evidence>
<organism evidence="2 3">
    <name type="scientific">Paraburkholderia terricola</name>
    <dbReference type="NCBI Taxonomy" id="169427"/>
    <lineage>
        <taxon>Bacteria</taxon>
        <taxon>Pseudomonadati</taxon>
        <taxon>Pseudomonadota</taxon>
        <taxon>Betaproteobacteria</taxon>
        <taxon>Burkholderiales</taxon>
        <taxon>Burkholderiaceae</taxon>
        <taxon>Paraburkholderia</taxon>
    </lineage>
</organism>
<dbReference type="Proteomes" id="UP001264340">
    <property type="component" value="Unassembled WGS sequence"/>
</dbReference>
<dbReference type="EMBL" id="JAVDRP010000003">
    <property type="protein sequence ID" value="MDR6408248.1"/>
    <property type="molecule type" value="Genomic_DNA"/>
</dbReference>
<keyword evidence="1" id="KW-0812">Transmembrane</keyword>
<keyword evidence="1" id="KW-1133">Transmembrane helix</keyword>
<protein>
    <submittedName>
        <fullName evidence="2">Uncharacterized protein YceK</fullName>
    </submittedName>
</protein>
<keyword evidence="3" id="KW-1185">Reference proteome</keyword>
<proteinExistence type="predicted"/>
<comment type="caution">
    <text evidence="2">The sequence shown here is derived from an EMBL/GenBank/DDBJ whole genome shotgun (WGS) entry which is preliminary data.</text>
</comment>
<keyword evidence="1" id="KW-0472">Membrane</keyword>
<evidence type="ECO:0000256" key="1">
    <source>
        <dbReference type="SAM" id="Phobius"/>
    </source>
</evidence>
<name>A0ABU1LNC7_9BURK</name>
<feature type="transmembrane region" description="Helical" evidence="1">
    <location>
        <begin position="19"/>
        <end position="36"/>
    </location>
</feature>
<accession>A0ABU1LNC7</accession>
<evidence type="ECO:0000313" key="2">
    <source>
        <dbReference type="EMBL" id="MDR6408248.1"/>
    </source>
</evidence>